<evidence type="ECO:0000313" key="1">
    <source>
        <dbReference type="EMBL" id="RZU40342.1"/>
    </source>
</evidence>
<comment type="caution">
    <text evidence="1">The sequence shown here is derived from an EMBL/GenBank/DDBJ whole genome shotgun (WGS) entry which is preliminary data.</text>
</comment>
<protein>
    <submittedName>
        <fullName evidence="1">Uncharacterized protein</fullName>
    </submittedName>
</protein>
<keyword evidence="2" id="KW-1185">Reference proteome</keyword>
<dbReference type="EMBL" id="SHKW01000001">
    <property type="protein sequence ID" value="RZU40342.1"/>
    <property type="molecule type" value="Genomic_DNA"/>
</dbReference>
<dbReference type="AlphaFoldDB" id="A0A4Q7YRC9"/>
<reference evidence="1 2" key="1">
    <citation type="submission" date="2019-02" db="EMBL/GenBank/DDBJ databases">
        <title>Genomic Encyclopedia of Archaeal and Bacterial Type Strains, Phase II (KMG-II): from individual species to whole genera.</title>
        <authorList>
            <person name="Goeker M."/>
        </authorList>
    </citation>
    <scope>NUCLEOTIDE SEQUENCE [LARGE SCALE GENOMIC DNA]</scope>
    <source>
        <strain evidence="1 2">DSM 18101</strain>
    </source>
</reference>
<proteinExistence type="predicted"/>
<sequence>MTHTGVPSSRRCSLPAAGAELGVIRNLWEHVPISADYSLRRDDREALLQENEIILLQDSGGDLIFLDELNAAGDSADDITTGFVYSYLDTPSIKAAYPKLHGLFPALIRWIDLPRSLGSPVLFSQQFLVVKKAPTAPWFGKVPV</sequence>
<organism evidence="1 2">
    <name type="scientific">Edaphobacter modestus</name>
    <dbReference type="NCBI Taxonomy" id="388466"/>
    <lineage>
        <taxon>Bacteria</taxon>
        <taxon>Pseudomonadati</taxon>
        <taxon>Acidobacteriota</taxon>
        <taxon>Terriglobia</taxon>
        <taxon>Terriglobales</taxon>
        <taxon>Acidobacteriaceae</taxon>
        <taxon>Edaphobacter</taxon>
    </lineage>
</organism>
<evidence type="ECO:0000313" key="2">
    <source>
        <dbReference type="Proteomes" id="UP000292958"/>
    </source>
</evidence>
<accession>A0A4Q7YRC9</accession>
<dbReference type="Proteomes" id="UP000292958">
    <property type="component" value="Unassembled WGS sequence"/>
</dbReference>
<gene>
    <name evidence="1" type="ORF">BDD14_1793</name>
</gene>
<name>A0A4Q7YRC9_9BACT</name>